<keyword evidence="3" id="KW-1185">Reference proteome</keyword>
<dbReference type="EMBL" id="JAGFOA010000004">
    <property type="protein sequence ID" value="MBO3664126.1"/>
    <property type="molecule type" value="Genomic_DNA"/>
</dbReference>
<sequence>MRPDPSSSRSRRAAVVAAAILVVAAGLAVSELAPAGFLSDAAGDALYAALIYLLAAFLVPRAAPWKPAAGALAWCTAIELFQLTGLPEV</sequence>
<dbReference type="PROSITE" id="PS51318">
    <property type="entry name" value="TAT"/>
    <property type="match status" value="1"/>
</dbReference>
<accession>A0A939TRG4</accession>
<feature type="transmembrane region" description="Helical" evidence="1">
    <location>
        <begin position="46"/>
        <end position="63"/>
    </location>
</feature>
<protein>
    <submittedName>
        <fullName evidence="2">DUF2809 domain-containing protein</fullName>
    </submittedName>
</protein>
<dbReference type="Proteomes" id="UP000680132">
    <property type="component" value="Unassembled WGS sequence"/>
</dbReference>
<dbReference type="InterPro" id="IPR006311">
    <property type="entry name" value="TAT_signal"/>
</dbReference>
<gene>
    <name evidence="2" type="ORF">J5V96_11465</name>
</gene>
<reference evidence="2" key="1">
    <citation type="submission" date="2021-03" db="EMBL/GenBank/DDBJ databases">
        <title>Microbacterium sp. nov., a novel actinobacterium isolated from cow dung.</title>
        <authorList>
            <person name="Zhang L."/>
        </authorList>
    </citation>
    <scope>NUCLEOTIDE SEQUENCE</scope>
    <source>
        <strain evidence="2">NEAU-LLB</strain>
    </source>
</reference>
<dbReference type="Pfam" id="PF10990">
    <property type="entry name" value="DUF2809"/>
    <property type="match status" value="1"/>
</dbReference>
<organism evidence="2 3">
    <name type="scientific">Microbacterium stercoris</name>
    <dbReference type="NCBI Taxonomy" id="2820289"/>
    <lineage>
        <taxon>Bacteria</taxon>
        <taxon>Bacillati</taxon>
        <taxon>Actinomycetota</taxon>
        <taxon>Actinomycetes</taxon>
        <taxon>Micrococcales</taxon>
        <taxon>Microbacteriaceae</taxon>
        <taxon>Microbacterium</taxon>
    </lineage>
</organism>
<evidence type="ECO:0000256" key="1">
    <source>
        <dbReference type="SAM" id="Phobius"/>
    </source>
</evidence>
<dbReference type="RefSeq" id="WP_208503880.1">
    <property type="nucleotide sequence ID" value="NZ_JAGFOA010000004.1"/>
</dbReference>
<keyword evidence="1" id="KW-1133">Transmembrane helix</keyword>
<name>A0A939TRG4_9MICO</name>
<keyword evidence="1" id="KW-0472">Membrane</keyword>
<comment type="caution">
    <text evidence="2">The sequence shown here is derived from an EMBL/GenBank/DDBJ whole genome shotgun (WGS) entry which is preliminary data.</text>
</comment>
<dbReference type="AlphaFoldDB" id="A0A939TRG4"/>
<proteinExistence type="predicted"/>
<dbReference type="InterPro" id="IPR021257">
    <property type="entry name" value="DUF2809"/>
</dbReference>
<keyword evidence="1" id="KW-0812">Transmembrane</keyword>
<evidence type="ECO:0000313" key="2">
    <source>
        <dbReference type="EMBL" id="MBO3664126.1"/>
    </source>
</evidence>
<evidence type="ECO:0000313" key="3">
    <source>
        <dbReference type="Proteomes" id="UP000680132"/>
    </source>
</evidence>